<dbReference type="InterPro" id="IPR025391">
    <property type="entry name" value="DUF4123"/>
</dbReference>
<sequence>MSAPVHEWLREQAARHRELLLVIDSLAEPNPIQELFRADLMQDYINLYGNSEFADLADVGPWLIRIGNANAEAIQALLQEPQRNWGWLASIEHFDMQALEQHWRERLVIGSAGQRSLYRFQDNRVIARHLLALTPDERAVLLGPLTSVLGWDGQAWQRIENPHPSLYPAPVPAPWWSLPEPQPVAESIQRHNLTLWLWENHAEPLASLLQTRDFDGWMDEQLARAREWQWHADEEMQFLLRSALNLELARHPGWQPISGETPDQHFRRCLNSFKGDVQS</sequence>
<evidence type="ECO:0000313" key="3">
    <source>
        <dbReference type="Proteomes" id="UP000669060"/>
    </source>
</evidence>
<dbReference type="EMBL" id="JAELYA010000002">
    <property type="protein sequence ID" value="MBO3274762.1"/>
    <property type="molecule type" value="Genomic_DNA"/>
</dbReference>
<dbReference type="Pfam" id="PF13503">
    <property type="entry name" value="DUF4123"/>
    <property type="match status" value="1"/>
</dbReference>
<dbReference type="Proteomes" id="UP000669060">
    <property type="component" value="Unassembled WGS sequence"/>
</dbReference>
<protein>
    <submittedName>
        <fullName evidence="2">DUF4123 domain-containing protein</fullName>
    </submittedName>
</protein>
<organism evidence="2 3">
    <name type="scientific">Pseudomonas schmalbachii</name>
    <dbReference type="NCBI Taxonomy" id="2816993"/>
    <lineage>
        <taxon>Bacteria</taxon>
        <taxon>Pseudomonadati</taxon>
        <taxon>Pseudomonadota</taxon>
        <taxon>Gammaproteobacteria</taxon>
        <taxon>Pseudomonadales</taxon>
        <taxon>Pseudomonadaceae</taxon>
        <taxon>Pseudomonas</taxon>
    </lineage>
</organism>
<evidence type="ECO:0000313" key="2">
    <source>
        <dbReference type="EMBL" id="MBO3274762.1"/>
    </source>
</evidence>
<accession>A0ABS3TM68</accession>
<feature type="domain" description="DUF4123" evidence="1">
    <location>
        <begin position="21"/>
        <end position="139"/>
    </location>
</feature>
<name>A0ABS3TM68_9PSED</name>
<dbReference type="RefSeq" id="WP_208312615.1">
    <property type="nucleotide sequence ID" value="NZ_JAELYA010000002.1"/>
</dbReference>
<evidence type="ECO:0000259" key="1">
    <source>
        <dbReference type="Pfam" id="PF13503"/>
    </source>
</evidence>
<keyword evidence="3" id="KW-1185">Reference proteome</keyword>
<reference evidence="2 3" key="1">
    <citation type="submission" date="2020-12" db="EMBL/GenBank/DDBJ databases">
        <title>Pseudomonas schmalbachii sp. nov. isolated from millipede gut.</title>
        <authorList>
            <person name="Shelomi M."/>
        </authorList>
    </citation>
    <scope>NUCLEOTIDE SEQUENCE [LARGE SCALE GENOMIC DNA]</scope>
    <source>
        <strain evidence="2 3">Milli4</strain>
    </source>
</reference>
<gene>
    <name evidence="2" type="ORF">JFY56_05970</name>
</gene>
<proteinExistence type="predicted"/>
<comment type="caution">
    <text evidence="2">The sequence shown here is derived from an EMBL/GenBank/DDBJ whole genome shotgun (WGS) entry which is preliminary data.</text>
</comment>